<feature type="domain" description="VOC" evidence="1">
    <location>
        <begin position="12"/>
        <end position="144"/>
    </location>
</feature>
<dbReference type="PANTHER" id="PTHR21366">
    <property type="entry name" value="GLYOXALASE FAMILY PROTEIN"/>
    <property type="match status" value="1"/>
</dbReference>
<dbReference type="PROSITE" id="PS51819">
    <property type="entry name" value="VOC"/>
    <property type="match status" value="1"/>
</dbReference>
<dbReference type="RefSeq" id="WP_222991519.1">
    <property type="nucleotide sequence ID" value="NZ_JAINVV010000009.1"/>
</dbReference>
<dbReference type="Proteomes" id="UP000706039">
    <property type="component" value="Unassembled WGS sequence"/>
</dbReference>
<dbReference type="InterPro" id="IPR029068">
    <property type="entry name" value="Glyas_Bleomycin-R_OHBP_Dase"/>
</dbReference>
<protein>
    <submittedName>
        <fullName evidence="2">VOC family protein</fullName>
    </submittedName>
</protein>
<dbReference type="InterPro" id="IPR050383">
    <property type="entry name" value="GlyoxalaseI/FosfomycinResist"/>
</dbReference>
<gene>
    <name evidence="2" type="ORF">K7G82_19030</name>
</gene>
<name>A0ABS7PSU5_9SPHN</name>
<dbReference type="Gene3D" id="3.10.180.10">
    <property type="entry name" value="2,3-Dihydroxybiphenyl 1,2-Dioxygenase, domain 1"/>
    <property type="match status" value="1"/>
</dbReference>
<organism evidence="2 3">
    <name type="scientific">Sphingomonas colocasiae</name>
    <dbReference type="NCBI Taxonomy" id="1848973"/>
    <lineage>
        <taxon>Bacteria</taxon>
        <taxon>Pseudomonadati</taxon>
        <taxon>Pseudomonadota</taxon>
        <taxon>Alphaproteobacteria</taxon>
        <taxon>Sphingomonadales</taxon>
        <taxon>Sphingomonadaceae</taxon>
        <taxon>Sphingomonas</taxon>
    </lineage>
</organism>
<comment type="caution">
    <text evidence="2">The sequence shown here is derived from an EMBL/GenBank/DDBJ whole genome shotgun (WGS) entry which is preliminary data.</text>
</comment>
<dbReference type="SUPFAM" id="SSF54593">
    <property type="entry name" value="Glyoxalase/Bleomycin resistance protein/Dihydroxybiphenyl dioxygenase"/>
    <property type="match status" value="1"/>
</dbReference>
<dbReference type="InterPro" id="IPR004360">
    <property type="entry name" value="Glyas_Fos-R_dOase_dom"/>
</dbReference>
<dbReference type="InterPro" id="IPR037523">
    <property type="entry name" value="VOC_core"/>
</dbReference>
<dbReference type="EMBL" id="JAINVV010000009">
    <property type="protein sequence ID" value="MBY8824407.1"/>
    <property type="molecule type" value="Genomic_DNA"/>
</dbReference>
<keyword evidence="3" id="KW-1185">Reference proteome</keyword>
<reference evidence="2 3" key="1">
    <citation type="submission" date="2021-08" db="EMBL/GenBank/DDBJ databases">
        <authorList>
            <person name="Tuo L."/>
        </authorList>
    </citation>
    <scope>NUCLEOTIDE SEQUENCE [LARGE SCALE GENOMIC DNA]</scope>
    <source>
        <strain evidence="2 3">JCM 31229</strain>
    </source>
</reference>
<evidence type="ECO:0000259" key="1">
    <source>
        <dbReference type="PROSITE" id="PS51819"/>
    </source>
</evidence>
<sequence length="193" mass="21800">MTETPEARPIKGVHHGAFRCRDAEQTRWFYEDVLGLVTEGGVVLDEVPGTGADDPYLHIFFRMTNGEYIAFFDAPASADPEWFQRKESFDMHWAFEVESEEALLAMQARINSFGVSALGPIDHHFVRSIYMYDPNGIQVELTCRTADHDAIFAKEKAEFADVLARWSERTRAAKLEKFGAEAIAKRGRAPARA</sequence>
<accession>A0ABS7PSU5</accession>
<dbReference type="PANTHER" id="PTHR21366:SF30">
    <property type="entry name" value="BLL2330 PROTEIN"/>
    <property type="match status" value="1"/>
</dbReference>
<dbReference type="Pfam" id="PF00903">
    <property type="entry name" value="Glyoxalase"/>
    <property type="match status" value="1"/>
</dbReference>
<proteinExistence type="predicted"/>
<evidence type="ECO:0000313" key="2">
    <source>
        <dbReference type="EMBL" id="MBY8824407.1"/>
    </source>
</evidence>
<evidence type="ECO:0000313" key="3">
    <source>
        <dbReference type="Proteomes" id="UP000706039"/>
    </source>
</evidence>
<dbReference type="CDD" id="cd06587">
    <property type="entry name" value="VOC"/>
    <property type="match status" value="1"/>
</dbReference>